<dbReference type="SMART" id="SM00320">
    <property type="entry name" value="WD40"/>
    <property type="match status" value="5"/>
</dbReference>
<evidence type="ECO:0000256" key="7">
    <source>
        <dbReference type="ARBA" id="ARBA00023017"/>
    </source>
</evidence>
<gene>
    <name evidence="12" type="ORF">J437_LFUL000299</name>
</gene>
<keyword evidence="5" id="KW-0493">Microtubule</keyword>
<evidence type="ECO:0000256" key="11">
    <source>
        <dbReference type="SAM" id="MobiDB-lite"/>
    </source>
</evidence>
<dbReference type="InterPro" id="IPR001680">
    <property type="entry name" value="WD40_rpt"/>
</dbReference>
<dbReference type="GO" id="GO:0036158">
    <property type="term" value="P:outer dynein arm assembly"/>
    <property type="evidence" value="ECO:0007669"/>
    <property type="project" value="TreeGrafter"/>
</dbReference>
<keyword evidence="13" id="KW-1185">Reference proteome</keyword>
<evidence type="ECO:0000313" key="13">
    <source>
        <dbReference type="Proteomes" id="UP000792457"/>
    </source>
</evidence>
<comment type="caution">
    <text evidence="12">The sequence shown here is derived from an EMBL/GenBank/DDBJ whole genome shotgun (WGS) entry which is preliminary data.</text>
</comment>
<dbReference type="EMBL" id="KZ308307">
    <property type="protein sequence ID" value="KAG8226994.1"/>
    <property type="molecule type" value="Genomic_DNA"/>
</dbReference>
<evidence type="ECO:0000256" key="8">
    <source>
        <dbReference type="ARBA" id="ARBA00023175"/>
    </source>
</evidence>
<dbReference type="FunFam" id="2.130.10.10:FF:000251">
    <property type="entry name" value="Dynein axonemal intermediate chain 1"/>
    <property type="match status" value="1"/>
</dbReference>
<reference evidence="12" key="2">
    <citation type="submission" date="2017-10" db="EMBL/GenBank/DDBJ databases">
        <title>Ladona fulva Genome sequencing and assembly.</title>
        <authorList>
            <person name="Murali S."/>
            <person name="Richards S."/>
            <person name="Bandaranaike D."/>
            <person name="Bellair M."/>
            <person name="Blankenburg K."/>
            <person name="Chao H."/>
            <person name="Dinh H."/>
            <person name="Doddapaneni H."/>
            <person name="Dugan-Rocha S."/>
            <person name="Elkadiri S."/>
            <person name="Gnanaolivu R."/>
            <person name="Hernandez B."/>
            <person name="Skinner E."/>
            <person name="Javaid M."/>
            <person name="Lee S."/>
            <person name="Li M."/>
            <person name="Ming W."/>
            <person name="Munidasa M."/>
            <person name="Muniz J."/>
            <person name="Nguyen L."/>
            <person name="Hughes D."/>
            <person name="Osuji N."/>
            <person name="Pu L.-L."/>
            <person name="Puazo M."/>
            <person name="Qu C."/>
            <person name="Quiroz J."/>
            <person name="Raj R."/>
            <person name="Weissenberger G."/>
            <person name="Xin Y."/>
            <person name="Zou X."/>
            <person name="Han Y."/>
            <person name="Worley K."/>
            <person name="Muzny D."/>
            <person name="Gibbs R."/>
        </authorList>
    </citation>
    <scope>NUCLEOTIDE SEQUENCE</scope>
    <source>
        <strain evidence="12">Sampled in the wild</strain>
    </source>
</reference>
<evidence type="ECO:0000256" key="1">
    <source>
        <dbReference type="ARBA" id="ARBA00004430"/>
    </source>
</evidence>
<sequence length="729" mass="82154">PPVRQKSSKLNLSNVPFRPDQDGSIDDIDGIPKGKHLLKSPDALDLTEEELKEEITRVLVINHTNIPDNVVVFSHREKRFTEVPYPSNHYVLMHDEGSCFHIDSEEGKAQLKMEGRYNIKTESGTDAVSEDEGVNVEEGEEQTPPEEGGEDKEDAEGEPEKEVEGEEPEEEVGGGEETETKNVVSDESVQLDMPKKKLTNQFNFCERAALTYNNPQREIETQTAPPPRATLARLVTQWIIHDAYEEDYAHQQRLKELEKKKEKAAAGAAWTGPTHQTTKAIEPAQEPLTTRMLRAAKTLERMMNQNTYEEIAHDFKYWEDPSDEYREEEGTLLPLWKFYYDRTRKMNVTALTWNPRYNDMFAVGYGSFDFTKPSNEGCVCLFSLKNTSHPEYVASLWSGVCCIDFHPHGQPYLIAVGLSDGNVAVYSIQYAPPHMLDKPLYRSDSVANKHASAVWQVRWGSDMPDGEITFFSVSSDSSVFCWIVSNNELSRTLVINLTLPSDPLPGPDGVTISLTACGTAVAFHPTEQNIFLVGTEEGRIYKCSTAYASLYLSTWDGHHMPVHHIDYNMYNPTIFLSCGGDWRIKIWEDNRSEPLFVFDVGSPIGDAAWAPYSSTSFAAVTWDGRAHVFDLSINKYHSICTQALVPRRRSRLTTLAFNPKQPMVIVGDDRGIVSSLKLSPNLRKRPKPPKKGVIYEPMQLEMAKLEKLLSLVREPSVLQAPPDNESVTS</sequence>
<feature type="non-terminal residue" evidence="12">
    <location>
        <position position="1"/>
    </location>
</feature>
<evidence type="ECO:0000256" key="10">
    <source>
        <dbReference type="ARBA" id="ARBA00023273"/>
    </source>
</evidence>
<organism evidence="12 13">
    <name type="scientific">Ladona fulva</name>
    <name type="common">Scarce chaser dragonfly</name>
    <name type="synonym">Libellula fulva</name>
    <dbReference type="NCBI Taxonomy" id="123851"/>
    <lineage>
        <taxon>Eukaryota</taxon>
        <taxon>Metazoa</taxon>
        <taxon>Ecdysozoa</taxon>
        <taxon>Arthropoda</taxon>
        <taxon>Hexapoda</taxon>
        <taxon>Insecta</taxon>
        <taxon>Pterygota</taxon>
        <taxon>Palaeoptera</taxon>
        <taxon>Odonata</taxon>
        <taxon>Epiprocta</taxon>
        <taxon>Anisoptera</taxon>
        <taxon>Libelluloidea</taxon>
        <taxon>Libellulidae</taxon>
        <taxon>Ladona</taxon>
    </lineage>
</organism>
<dbReference type="InterPro" id="IPR036322">
    <property type="entry name" value="WD40_repeat_dom_sf"/>
</dbReference>
<comment type="similarity">
    <text evidence="2">Belongs to the dynein intermediate chain family.</text>
</comment>
<dbReference type="GO" id="GO:0045504">
    <property type="term" value="F:dynein heavy chain binding"/>
    <property type="evidence" value="ECO:0007669"/>
    <property type="project" value="TreeGrafter"/>
</dbReference>
<dbReference type="PANTHER" id="PTHR12442">
    <property type="entry name" value="DYNEIN INTERMEDIATE CHAIN"/>
    <property type="match status" value="1"/>
</dbReference>
<dbReference type="SUPFAM" id="SSF50978">
    <property type="entry name" value="WD40 repeat-like"/>
    <property type="match status" value="1"/>
</dbReference>
<evidence type="ECO:0000313" key="12">
    <source>
        <dbReference type="EMBL" id="KAG8226994.1"/>
    </source>
</evidence>
<evidence type="ECO:0000256" key="4">
    <source>
        <dbReference type="ARBA" id="ARBA00022574"/>
    </source>
</evidence>
<evidence type="ECO:0000256" key="3">
    <source>
        <dbReference type="ARBA" id="ARBA00022490"/>
    </source>
</evidence>
<evidence type="ECO:0000256" key="9">
    <source>
        <dbReference type="ARBA" id="ARBA00023212"/>
    </source>
</evidence>
<feature type="compositionally biased region" description="Acidic residues" evidence="11">
    <location>
        <begin position="128"/>
        <end position="177"/>
    </location>
</feature>
<evidence type="ECO:0000256" key="5">
    <source>
        <dbReference type="ARBA" id="ARBA00022701"/>
    </source>
</evidence>
<dbReference type="Gene3D" id="2.130.10.10">
    <property type="entry name" value="YVTN repeat-like/Quinoprotein amine dehydrogenase"/>
    <property type="match status" value="2"/>
</dbReference>
<accession>A0A8K0K3N1</accession>
<dbReference type="GO" id="GO:0005874">
    <property type="term" value="C:microtubule"/>
    <property type="evidence" value="ECO:0007669"/>
    <property type="project" value="UniProtKB-KW"/>
</dbReference>
<dbReference type="GO" id="GO:0003341">
    <property type="term" value="P:cilium movement"/>
    <property type="evidence" value="ECO:0007669"/>
    <property type="project" value="TreeGrafter"/>
</dbReference>
<keyword evidence="6" id="KW-0677">Repeat</keyword>
<keyword evidence="4" id="KW-0853">WD repeat</keyword>
<comment type="subcellular location">
    <subcellularLocation>
        <location evidence="1">Cytoplasm</location>
        <location evidence="1">Cytoskeleton</location>
        <location evidence="1">Cilium axoneme</location>
    </subcellularLocation>
</comment>
<dbReference type="PANTHER" id="PTHR12442:SF11">
    <property type="entry name" value="DYNEIN AXONEMAL INTERMEDIATE CHAIN 1"/>
    <property type="match status" value="1"/>
</dbReference>
<dbReference type="GO" id="GO:0036157">
    <property type="term" value="C:outer dynein arm"/>
    <property type="evidence" value="ECO:0007669"/>
    <property type="project" value="TreeGrafter"/>
</dbReference>
<feature type="region of interest" description="Disordered" evidence="11">
    <location>
        <begin position="1"/>
        <end position="29"/>
    </location>
</feature>
<dbReference type="InterPro" id="IPR050687">
    <property type="entry name" value="Dynein_IC"/>
</dbReference>
<keyword evidence="9" id="KW-0206">Cytoskeleton</keyword>
<keyword evidence="3" id="KW-0963">Cytoplasm</keyword>
<dbReference type="Pfam" id="PF00400">
    <property type="entry name" value="WD40"/>
    <property type="match status" value="1"/>
</dbReference>
<evidence type="ECO:0000256" key="6">
    <source>
        <dbReference type="ARBA" id="ARBA00022737"/>
    </source>
</evidence>
<name>A0A8K0K3N1_LADFU</name>
<dbReference type="Proteomes" id="UP000792457">
    <property type="component" value="Unassembled WGS sequence"/>
</dbReference>
<dbReference type="OrthoDB" id="10261376at2759"/>
<dbReference type="InterPro" id="IPR015943">
    <property type="entry name" value="WD40/YVTN_repeat-like_dom_sf"/>
</dbReference>
<reference evidence="12" key="1">
    <citation type="submission" date="2013-04" db="EMBL/GenBank/DDBJ databases">
        <authorList>
            <person name="Qu J."/>
            <person name="Murali S.C."/>
            <person name="Bandaranaike D."/>
            <person name="Bellair M."/>
            <person name="Blankenburg K."/>
            <person name="Chao H."/>
            <person name="Dinh H."/>
            <person name="Doddapaneni H."/>
            <person name="Downs B."/>
            <person name="Dugan-Rocha S."/>
            <person name="Elkadiri S."/>
            <person name="Gnanaolivu R.D."/>
            <person name="Hernandez B."/>
            <person name="Javaid M."/>
            <person name="Jayaseelan J.C."/>
            <person name="Lee S."/>
            <person name="Li M."/>
            <person name="Ming W."/>
            <person name="Munidasa M."/>
            <person name="Muniz J."/>
            <person name="Nguyen L."/>
            <person name="Ongeri F."/>
            <person name="Osuji N."/>
            <person name="Pu L.-L."/>
            <person name="Puazo M."/>
            <person name="Qu C."/>
            <person name="Quiroz J."/>
            <person name="Raj R."/>
            <person name="Weissenberger G."/>
            <person name="Xin Y."/>
            <person name="Zou X."/>
            <person name="Han Y."/>
            <person name="Richards S."/>
            <person name="Worley K."/>
            <person name="Muzny D."/>
            <person name="Gibbs R."/>
        </authorList>
    </citation>
    <scope>NUCLEOTIDE SEQUENCE</scope>
    <source>
        <strain evidence="12">Sampled in the wild</strain>
    </source>
</reference>
<dbReference type="GO" id="GO:0045503">
    <property type="term" value="F:dynein light chain binding"/>
    <property type="evidence" value="ECO:0007669"/>
    <property type="project" value="TreeGrafter"/>
</dbReference>
<keyword evidence="7" id="KW-0243">Dynein</keyword>
<evidence type="ECO:0008006" key="14">
    <source>
        <dbReference type="Google" id="ProtNLM"/>
    </source>
</evidence>
<feature type="region of interest" description="Disordered" evidence="11">
    <location>
        <begin position="117"/>
        <end position="191"/>
    </location>
</feature>
<protein>
    <recommendedName>
        <fullName evidence="14">Dynein intermediate chain 1, axonemal</fullName>
    </recommendedName>
</protein>
<dbReference type="AlphaFoldDB" id="A0A8K0K3N1"/>
<keyword evidence="10" id="KW-0966">Cell projection</keyword>
<proteinExistence type="inferred from homology"/>
<keyword evidence="8" id="KW-0505">Motor protein</keyword>
<evidence type="ECO:0000256" key="2">
    <source>
        <dbReference type="ARBA" id="ARBA00011059"/>
    </source>
</evidence>